<feature type="compositionally biased region" description="Gly residues" evidence="1">
    <location>
        <begin position="153"/>
        <end position="162"/>
    </location>
</feature>
<evidence type="ECO:0000313" key="3">
    <source>
        <dbReference type="EMBL" id="PJE94734.1"/>
    </source>
</evidence>
<comment type="caution">
    <text evidence="3">The sequence shown here is derived from an EMBL/GenBank/DDBJ whole genome shotgun (WGS) entry which is preliminary data.</text>
</comment>
<dbReference type="RefSeq" id="WP_100204516.1">
    <property type="nucleotide sequence ID" value="NZ_PGGW01000068.1"/>
</dbReference>
<feature type="compositionally biased region" description="Low complexity" evidence="1">
    <location>
        <begin position="32"/>
        <end position="42"/>
    </location>
</feature>
<keyword evidence="4" id="KW-1185">Reference proteome</keyword>
<dbReference type="GO" id="GO:0030170">
    <property type="term" value="F:pyridoxal phosphate binding"/>
    <property type="evidence" value="ECO:0007669"/>
    <property type="project" value="InterPro"/>
</dbReference>
<feature type="region of interest" description="Disordered" evidence="1">
    <location>
        <begin position="143"/>
        <end position="168"/>
    </location>
</feature>
<dbReference type="EMBL" id="PGGW01000068">
    <property type="protein sequence ID" value="PJE94734.1"/>
    <property type="molecule type" value="Genomic_DNA"/>
</dbReference>
<gene>
    <name evidence="3" type="ORF">CUT44_26600</name>
</gene>
<accession>A0A2M8LS21</accession>
<proteinExistence type="predicted"/>
<name>A0A2M8LS21_9ACTN</name>
<dbReference type="SUPFAM" id="SSF50800">
    <property type="entry name" value="PK beta-barrel domain-like"/>
    <property type="match status" value="2"/>
</dbReference>
<dbReference type="InterPro" id="IPR005302">
    <property type="entry name" value="MoCF_Sase_C"/>
</dbReference>
<feature type="region of interest" description="Disordered" evidence="1">
    <location>
        <begin position="235"/>
        <end position="275"/>
    </location>
</feature>
<evidence type="ECO:0000313" key="4">
    <source>
        <dbReference type="Proteomes" id="UP000230407"/>
    </source>
</evidence>
<sequence length="275" mass="28931">MRLLSVNLARPRAADYTDAPGGATGIGKRPADGPVAVAAPGPRGAGGSGLAGDFVGDLRFHGGDHQAVYAYAREDLDDWAAALGRDLPNGVFGENLTTAGVDVCGALIGERWRVGERVVLEVSTTRTPCRTFTGRLTELGVLPASPSARGAEEGPGGPGTSGDPGKRPERWLKRFTRAAVPGAYLRVVEPGEIRAGDPVEILYRPDHEVTSAFLFRALTTERELLPRVLAAGDALPPREYEEARRYAGQARETGETEKRGRTARPPASPGASGAS</sequence>
<dbReference type="InterPro" id="IPR052353">
    <property type="entry name" value="Benzoxazolinone_Detox_Enz"/>
</dbReference>
<dbReference type="GO" id="GO:0003824">
    <property type="term" value="F:catalytic activity"/>
    <property type="evidence" value="ECO:0007669"/>
    <property type="project" value="InterPro"/>
</dbReference>
<dbReference type="PANTHER" id="PTHR30212:SF2">
    <property type="entry name" value="PROTEIN YIIM"/>
    <property type="match status" value="1"/>
</dbReference>
<feature type="region of interest" description="Disordered" evidence="1">
    <location>
        <begin position="17"/>
        <end position="44"/>
    </location>
</feature>
<reference evidence="3 4" key="1">
    <citation type="submission" date="2017-11" db="EMBL/GenBank/DDBJ databases">
        <title>Streptomyces carmine sp. nov., a novel actinomycete isolated from Sophora alopecuroides in Xinjiang, China.</title>
        <authorList>
            <person name="Wang Y."/>
            <person name="Luo X."/>
            <person name="Wan C."/>
            <person name="Zhang L."/>
        </authorList>
    </citation>
    <scope>NUCLEOTIDE SEQUENCE [LARGE SCALE GENOMIC DNA]</scope>
    <source>
        <strain evidence="3 4">TRM SA0054</strain>
    </source>
</reference>
<dbReference type="GO" id="GO:0030151">
    <property type="term" value="F:molybdenum ion binding"/>
    <property type="evidence" value="ECO:0007669"/>
    <property type="project" value="InterPro"/>
</dbReference>
<dbReference type="Proteomes" id="UP000230407">
    <property type="component" value="Unassembled WGS sequence"/>
</dbReference>
<dbReference type="PANTHER" id="PTHR30212">
    <property type="entry name" value="PROTEIN YIIM"/>
    <property type="match status" value="1"/>
</dbReference>
<organism evidence="3 4">
    <name type="scientific">Streptomyces carminius</name>
    <dbReference type="NCBI Taxonomy" id="2665496"/>
    <lineage>
        <taxon>Bacteria</taxon>
        <taxon>Bacillati</taxon>
        <taxon>Actinomycetota</taxon>
        <taxon>Actinomycetes</taxon>
        <taxon>Kitasatosporales</taxon>
        <taxon>Streptomycetaceae</taxon>
        <taxon>Streptomyces</taxon>
    </lineage>
</organism>
<evidence type="ECO:0000259" key="2">
    <source>
        <dbReference type="PROSITE" id="PS51340"/>
    </source>
</evidence>
<feature type="domain" description="MOSC" evidence="2">
    <location>
        <begin position="29"/>
        <end position="202"/>
    </location>
</feature>
<feature type="compositionally biased region" description="Basic and acidic residues" evidence="1">
    <location>
        <begin position="236"/>
        <end position="245"/>
    </location>
</feature>
<feature type="compositionally biased region" description="Low complexity" evidence="1">
    <location>
        <begin position="263"/>
        <end position="275"/>
    </location>
</feature>
<protein>
    <submittedName>
        <fullName evidence="3">MOSC domain-containing protein</fullName>
    </submittedName>
</protein>
<dbReference type="AlphaFoldDB" id="A0A2M8LS21"/>
<evidence type="ECO:0000256" key="1">
    <source>
        <dbReference type="SAM" id="MobiDB-lite"/>
    </source>
</evidence>
<dbReference type="Pfam" id="PF03473">
    <property type="entry name" value="MOSC"/>
    <property type="match status" value="1"/>
</dbReference>
<dbReference type="PROSITE" id="PS51340">
    <property type="entry name" value="MOSC"/>
    <property type="match status" value="1"/>
</dbReference>
<dbReference type="InterPro" id="IPR011037">
    <property type="entry name" value="Pyrv_Knase-like_insert_dom_sf"/>
</dbReference>
<dbReference type="Gene3D" id="2.40.33.20">
    <property type="entry name" value="PK beta-barrel domain-like"/>
    <property type="match status" value="1"/>
</dbReference>